<feature type="region of interest" description="Disordered" evidence="1">
    <location>
        <begin position="37"/>
        <end position="59"/>
    </location>
</feature>
<reference evidence="2 3" key="1">
    <citation type="submission" date="2024-04" db="EMBL/GenBank/DDBJ databases">
        <authorList>
            <person name="Waldvogel A.-M."/>
            <person name="Schoenle A."/>
        </authorList>
    </citation>
    <scope>NUCLEOTIDE SEQUENCE [LARGE SCALE GENOMIC DNA]</scope>
</reference>
<sequence>MDGWTPFRVKPSVQSADASTDCSNLRAELLHSAVLRRRQSSSLPPRARHTPGAQNRKNRGWILLRTGWDRFDPVSANA</sequence>
<evidence type="ECO:0000313" key="2">
    <source>
        <dbReference type="EMBL" id="CAL1593915.1"/>
    </source>
</evidence>
<keyword evidence="3" id="KW-1185">Reference proteome</keyword>
<proteinExistence type="predicted"/>
<evidence type="ECO:0000313" key="3">
    <source>
        <dbReference type="Proteomes" id="UP001497482"/>
    </source>
</evidence>
<dbReference type="AlphaFoldDB" id="A0AAV2KV32"/>
<name>A0AAV2KV32_KNICA</name>
<evidence type="ECO:0000256" key="1">
    <source>
        <dbReference type="SAM" id="MobiDB-lite"/>
    </source>
</evidence>
<dbReference type="Proteomes" id="UP001497482">
    <property type="component" value="Chromosome 2"/>
</dbReference>
<gene>
    <name evidence="2" type="ORF">KC01_LOCUS22921</name>
</gene>
<organism evidence="2 3">
    <name type="scientific">Knipowitschia caucasica</name>
    <name type="common">Caucasian dwarf goby</name>
    <name type="synonym">Pomatoschistus caucasicus</name>
    <dbReference type="NCBI Taxonomy" id="637954"/>
    <lineage>
        <taxon>Eukaryota</taxon>
        <taxon>Metazoa</taxon>
        <taxon>Chordata</taxon>
        <taxon>Craniata</taxon>
        <taxon>Vertebrata</taxon>
        <taxon>Euteleostomi</taxon>
        <taxon>Actinopterygii</taxon>
        <taxon>Neopterygii</taxon>
        <taxon>Teleostei</taxon>
        <taxon>Neoteleostei</taxon>
        <taxon>Acanthomorphata</taxon>
        <taxon>Gobiaria</taxon>
        <taxon>Gobiiformes</taxon>
        <taxon>Gobioidei</taxon>
        <taxon>Gobiidae</taxon>
        <taxon>Gobiinae</taxon>
        <taxon>Knipowitschia</taxon>
    </lineage>
</organism>
<accession>A0AAV2KV32</accession>
<dbReference type="EMBL" id="OZ035824">
    <property type="protein sequence ID" value="CAL1593915.1"/>
    <property type="molecule type" value="Genomic_DNA"/>
</dbReference>
<protein>
    <submittedName>
        <fullName evidence="2">Uncharacterized protein</fullName>
    </submittedName>
</protein>